<evidence type="ECO:0000256" key="7">
    <source>
        <dbReference type="ARBA" id="ARBA00023136"/>
    </source>
</evidence>
<dbReference type="InterPro" id="IPR027417">
    <property type="entry name" value="P-loop_NTPase"/>
</dbReference>
<dbReference type="PANTHER" id="PTHR43553:SF27">
    <property type="entry name" value="ENERGY-COUPLING FACTOR TRANSPORTER ATP-BINDING PROTEIN ECFA2"/>
    <property type="match status" value="1"/>
</dbReference>
<dbReference type="PROSITE" id="PS50893">
    <property type="entry name" value="ABC_TRANSPORTER_2"/>
    <property type="match status" value="1"/>
</dbReference>
<evidence type="ECO:0000256" key="8">
    <source>
        <dbReference type="RuleBase" id="RU365104"/>
    </source>
</evidence>
<dbReference type="RefSeq" id="WP_353947519.1">
    <property type="nucleotide sequence ID" value="NZ_CP159510.1"/>
</dbReference>
<keyword evidence="5 8" id="KW-0067">ATP-binding</keyword>
<keyword evidence="4 8" id="KW-0547">Nucleotide-binding</keyword>
<comment type="similarity">
    <text evidence="8">Belongs to the ABC transporter superfamily. Energy-coupling factor EcfA family.</text>
</comment>
<comment type="subcellular location">
    <subcellularLocation>
        <location evidence="1 8">Cell membrane</location>
        <topology evidence="1 8">Peripheral membrane protein</topology>
    </subcellularLocation>
</comment>
<name>A0AAU8IBQ6_9BACL</name>
<dbReference type="GO" id="GO:0043190">
    <property type="term" value="C:ATP-binding cassette (ABC) transporter complex"/>
    <property type="evidence" value="ECO:0007669"/>
    <property type="project" value="TreeGrafter"/>
</dbReference>
<protein>
    <recommendedName>
        <fullName evidence="8">Energy-coupling factor transporter ATP-binding protein EcfA2</fullName>
        <ecNumber evidence="8">7.-.-.-</ecNumber>
    </recommendedName>
</protein>
<dbReference type="GO" id="GO:0016887">
    <property type="term" value="F:ATP hydrolysis activity"/>
    <property type="evidence" value="ECO:0007669"/>
    <property type="project" value="InterPro"/>
</dbReference>
<dbReference type="PROSITE" id="PS00211">
    <property type="entry name" value="ABC_TRANSPORTER_1"/>
    <property type="match status" value="1"/>
</dbReference>
<dbReference type="InterPro" id="IPR003439">
    <property type="entry name" value="ABC_transporter-like_ATP-bd"/>
</dbReference>
<evidence type="ECO:0000256" key="3">
    <source>
        <dbReference type="ARBA" id="ARBA00022475"/>
    </source>
</evidence>
<keyword evidence="3 8" id="KW-1003">Cell membrane</keyword>
<feature type="domain" description="ABC transporter" evidence="9">
    <location>
        <begin position="4"/>
        <end position="245"/>
    </location>
</feature>
<dbReference type="SUPFAM" id="SSF52540">
    <property type="entry name" value="P-loop containing nucleoside triphosphate hydrolases"/>
    <property type="match status" value="1"/>
</dbReference>
<dbReference type="InterPro" id="IPR030946">
    <property type="entry name" value="EcfA2"/>
</dbReference>
<evidence type="ECO:0000259" key="9">
    <source>
        <dbReference type="PROSITE" id="PS50893"/>
    </source>
</evidence>
<dbReference type="GO" id="GO:0042626">
    <property type="term" value="F:ATPase-coupled transmembrane transporter activity"/>
    <property type="evidence" value="ECO:0007669"/>
    <property type="project" value="TreeGrafter"/>
</dbReference>
<dbReference type="FunFam" id="3.40.50.300:FF:000224">
    <property type="entry name" value="Energy-coupling factor transporter ATP-binding protein EcfA"/>
    <property type="match status" value="1"/>
</dbReference>
<dbReference type="EC" id="7.-.-.-" evidence="8"/>
<dbReference type="AlphaFoldDB" id="A0AAU8IBQ6"/>
<evidence type="ECO:0000256" key="1">
    <source>
        <dbReference type="ARBA" id="ARBA00004202"/>
    </source>
</evidence>
<evidence type="ECO:0000256" key="5">
    <source>
        <dbReference type="ARBA" id="ARBA00022840"/>
    </source>
</evidence>
<proteinExistence type="inferred from homology"/>
<keyword evidence="6" id="KW-1278">Translocase</keyword>
<dbReference type="InterPro" id="IPR003593">
    <property type="entry name" value="AAA+_ATPase"/>
</dbReference>
<dbReference type="InterPro" id="IPR050095">
    <property type="entry name" value="ECF_ABC_transporter_ATP-bd"/>
</dbReference>
<dbReference type="Gene3D" id="3.40.50.300">
    <property type="entry name" value="P-loop containing nucleotide triphosphate hydrolases"/>
    <property type="match status" value="1"/>
</dbReference>
<dbReference type="GO" id="GO:0015087">
    <property type="term" value="F:cobalt ion transmembrane transporter activity"/>
    <property type="evidence" value="ECO:0007669"/>
    <property type="project" value="UniProtKB-ARBA"/>
</dbReference>
<dbReference type="CDD" id="cd03225">
    <property type="entry name" value="ABC_cobalt_CbiO_domain1"/>
    <property type="match status" value="1"/>
</dbReference>
<evidence type="ECO:0000313" key="10">
    <source>
        <dbReference type="EMBL" id="XCJ15728.1"/>
    </source>
</evidence>
<dbReference type="SMART" id="SM00382">
    <property type="entry name" value="AAA"/>
    <property type="match status" value="1"/>
</dbReference>
<keyword evidence="2 8" id="KW-0813">Transport</keyword>
<evidence type="ECO:0000256" key="2">
    <source>
        <dbReference type="ARBA" id="ARBA00022448"/>
    </source>
</evidence>
<dbReference type="EMBL" id="CP159510">
    <property type="protein sequence ID" value="XCJ15728.1"/>
    <property type="molecule type" value="Genomic_DNA"/>
</dbReference>
<dbReference type="PANTHER" id="PTHR43553">
    <property type="entry name" value="HEAVY METAL TRANSPORTER"/>
    <property type="match status" value="1"/>
</dbReference>
<reference evidence="10" key="1">
    <citation type="submission" date="2024-06" db="EMBL/GenBank/DDBJ databases">
        <authorList>
            <person name="Fan A."/>
            <person name="Zhang F.Y."/>
            <person name="Zhang L."/>
        </authorList>
    </citation>
    <scope>NUCLEOTIDE SEQUENCE</scope>
    <source>
        <strain evidence="10">Y61</strain>
    </source>
</reference>
<keyword evidence="7 8" id="KW-0472">Membrane</keyword>
<evidence type="ECO:0000256" key="6">
    <source>
        <dbReference type="ARBA" id="ARBA00022967"/>
    </source>
</evidence>
<comment type="function">
    <text evidence="8">ATP-binding (A) component of a common energy-coupling factor (ECF) ABC-transporter complex.</text>
</comment>
<dbReference type="Pfam" id="PF00005">
    <property type="entry name" value="ABC_tran"/>
    <property type="match status" value="1"/>
</dbReference>
<gene>
    <name evidence="10" type="ORF">ABNN70_08280</name>
</gene>
<dbReference type="InterPro" id="IPR015856">
    <property type="entry name" value="ABC_transpr_CbiO/EcfA_su"/>
</dbReference>
<comment type="subunit">
    <text evidence="8">Forms a stable energy-coupling factor (ECF) transporter complex composed of 2 membrane-embedded substrate-binding proteins (S component), 2 ATP-binding proteins (A component) and 2 transmembrane proteins (T component).</text>
</comment>
<dbReference type="GO" id="GO:0005524">
    <property type="term" value="F:ATP binding"/>
    <property type="evidence" value="ECO:0007669"/>
    <property type="project" value="UniProtKB-UniRule"/>
</dbReference>
<dbReference type="NCBIfam" id="TIGR04521">
    <property type="entry name" value="ECF_ATPase_2"/>
    <property type="match status" value="1"/>
</dbReference>
<accession>A0AAU8IBQ6</accession>
<dbReference type="InterPro" id="IPR017871">
    <property type="entry name" value="ABC_transporter-like_CS"/>
</dbReference>
<evidence type="ECO:0000256" key="4">
    <source>
        <dbReference type="ARBA" id="ARBA00022741"/>
    </source>
</evidence>
<organism evidence="10">
    <name type="scientific">Sporolactobacillus sp. Y61</name>
    <dbReference type="NCBI Taxonomy" id="3160863"/>
    <lineage>
        <taxon>Bacteria</taxon>
        <taxon>Bacillati</taxon>
        <taxon>Bacillota</taxon>
        <taxon>Bacilli</taxon>
        <taxon>Bacillales</taxon>
        <taxon>Sporolactobacillaceae</taxon>
        <taxon>Sporolactobacillus</taxon>
    </lineage>
</organism>
<sequence>MPIIELRNVSYRYGSGTPFEKQALSDISLSVSAGAYIGIIGHTGSGKSTLIKQMNGLLRPDSGQVRVNGEDIWRTPHQIRSVRFRIGLVFQYPETQIFEDTVQKEIMYGPINMGLNDREIQSRVLNALNFVGLDASYLERNPFRLSGGEMRRIAIAGVIAMRPQVLILDEPTAGLDPAGRKEMLDRLESYRKQTGSAVILVSHSMEDIAERVDQVIVIDQGSLVMSGAPAVIFSQADRLESLGLDIPR</sequence>